<dbReference type="PANTHER" id="PTHR43866">
    <property type="entry name" value="MALONATE-SEMIALDEHYDE DEHYDROGENASE"/>
    <property type="match status" value="1"/>
</dbReference>
<dbReference type="InterPro" id="IPR016161">
    <property type="entry name" value="Ald_DH/histidinol_DH"/>
</dbReference>
<comment type="similarity">
    <text evidence="1">Belongs to the aldehyde dehydrogenase family.</text>
</comment>
<evidence type="ECO:0000313" key="8">
    <source>
        <dbReference type="EMBL" id="OTF70179.1"/>
    </source>
</evidence>
<comment type="function">
    <text evidence="2">Probable malonate and methylmalonate semialdehyde dehydrogenase involved in the catabolism of valine, thymine, and compounds catabolized by way of beta-alanine, including uracil and cytidine.</text>
</comment>
<dbReference type="GO" id="GO:0004491">
    <property type="term" value="F:methylmalonate-semialdehyde dehydrogenase (acylating, NAD) activity"/>
    <property type="evidence" value="ECO:0007669"/>
    <property type="project" value="UniProtKB-EC"/>
</dbReference>
<evidence type="ECO:0000256" key="1">
    <source>
        <dbReference type="ARBA" id="ARBA00009986"/>
    </source>
</evidence>
<dbReference type="EMBL" id="MUJZ01066894">
    <property type="protein sequence ID" value="OTF70179.1"/>
    <property type="molecule type" value="Genomic_DNA"/>
</dbReference>
<comment type="catalytic activity">
    <reaction evidence="5">
        <text>2-methyl-3-oxopropanoate + NAD(+) + CoA + H2O = propanoyl-CoA + hydrogencarbonate + NADH + H(+)</text>
        <dbReference type="Rhea" id="RHEA:20804"/>
        <dbReference type="ChEBI" id="CHEBI:15377"/>
        <dbReference type="ChEBI" id="CHEBI:15378"/>
        <dbReference type="ChEBI" id="CHEBI:17544"/>
        <dbReference type="ChEBI" id="CHEBI:57287"/>
        <dbReference type="ChEBI" id="CHEBI:57392"/>
        <dbReference type="ChEBI" id="CHEBI:57540"/>
        <dbReference type="ChEBI" id="CHEBI:57700"/>
        <dbReference type="ChEBI" id="CHEBI:57945"/>
        <dbReference type="EC" id="1.2.1.27"/>
    </reaction>
    <physiologicalReaction direction="left-to-right" evidence="5">
        <dbReference type="Rhea" id="RHEA:20805"/>
    </physiologicalReaction>
</comment>
<organism evidence="8 9">
    <name type="scientific">Euroglyphus maynei</name>
    <name type="common">Mayne's house dust mite</name>
    <dbReference type="NCBI Taxonomy" id="6958"/>
    <lineage>
        <taxon>Eukaryota</taxon>
        <taxon>Metazoa</taxon>
        <taxon>Ecdysozoa</taxon>
        <taxon>Arthropoda</taxon>
        <taxon>Chelicerata</taxon>
        <taxon>Arachnida</taxon>
        <taxon>Acari</taxon>
        <taxon>Acariformes</taxon>
        <taxon>Sarcoptiformes</taxon>
        <taxon>Astigmata</taxon>
        <taxon>Psoroptidia</taxon>
        <taxon>Analgoidea</taxon>
        <taxon>Pyroglyphidae</taxon>
        <taxon>Pyroglyphinae</taxon>
        <taxon>Euroglyphus</taxon>
    </lineage>
</organism>
<dbReference type="SUPFAM" id="SSF53720">
    <property type="entry name" value="ALDH-like"/>
    <property type="match status" value="1"/>
</dbReference>
<comment type="catalytic activity">
    <reaction evidence="6">
        <text>3-oxopropanoate + NAD(+) + CoA + H2O = hydrogencarbonate + acetyl-CoA + NADH + H(+)</text>
        <dbReference type="Rhea" id="RHEA:76615"/>
        <dbReference type="ChEBI" id="CHEBI:15377"/>
        <dbReference type="ChEBI" id="CHEBI:15378"/>
        <dbReference type="ChEBI" id="CHEBI:17544"/>
        <dbReference type="ChEBI" id="CHEBI:33190"/>
        <dbReference type="ChEBI" id="CHEBI:57287"/>
        <dbReference type="ChEBI" id="CHEBI:57288"/>
        <dbReference type="ChEBI" id="CHEBI:57540"/>
        <dbReference type="ChEBI" id="CHEBI:57945"/>
        <dbReference type="EC" id="1.2.1.27"/>
    </reaction>
    <physiologicalReaction direction="left-to-right" evidence="6">
        <dbReference type="Rhea" id="RHEA:76616"/>
    </physiologicalReaction>
</comment>
<evidence type="ECO:0000313" key="9">
    <source>
        <dbReference type="Proteomes" id="UP000194236"/>
    </source>
</evidence>
<evidence type="ECO:0000256" key="5">
    <source>
        <dbReference type="ARBA" id="ARBA00047644"/>
    </source>
</evidence>
<feature type="domain" description="Aldehyde dehydrogenase" evidence="7">
    <location>
        <begin position="8"/>
        <end position="71"/>
    </location>
</feature>
<evidence type="ECO:0000259" key="7">
    <source>
        <dbReference type="Pfam" id="PF00171"/>
    </source>
</evidence>
<dbReference type="Pfam" id="PF00171">
    <property type="entry name" value="Aldedh"/>
    <property type="match status" value="1"/>
</dbReference>
<name>A0A1Y3AP13_EURMA</name>
<evidence type="ECO:0000256" key="2">
    <source>
        <dbReference type="ARBA" id="ARBA00037458"/>
    </source>
</evidence>
<evidence type="ECO:0000256" key="3">
    <source>
        <dbReference type="ARBA" id="ARBA00039517"/>
    </source>
</evidence>
<dbReference type="InterPro" id="IPR015590">
    <property type="entry name" value="Aldehyde_DH_dom"/>
</dbReference>
<dbReference type="InterPro" id="IPR010061">
    <property type="entry name" value="MeMal-semiAld_DH"/>
</dbReference>
<dbReference type="GO" id="GO:0006210">
    <property type="term" value="P:thymine catabolic process"/>
    <property type="evidence" value="ECO:0007669"/>
    <property type="project" value="TreeGrafter"/>
</dbReference>
<dbReference type="InterPro" id="IPR016162">
    <property type="entry name" value="Ald_DH_N"/>
</dbReference>
<dbReference type="OrthoDB" id="310895at2759"/>
<accession>A0A1Y3AP13</accession>
<dbReference type="PANTHER" id="PTHR43866:SF3">
    <property type="entry name" value="METHYLMALONATE-SEMIALDEHYDE DEHYDROGENASE [ACYLATING], MITOCHONDRIAL"/>
    <property type="match status" value="1"/>
</dbReference>
<gene>
    <name evidence="8" type="ORF">BLA29_015383</name>
</gene>
<feature type="non-terminal residue" evidence="8">
    <location>
        <position position="71"/>
    </location>
</feature>
<dbReference type="GO" id="GO:0006574">
    <property type="term" value="P:L-valine catabolic process"/>
    <property type="evidence" value="ECO:0007669"/>
    <property type="project" value="TreeGrafter"/>
</dbReference>
<reference evidence="8 9" key="1">
    <citation type="submission" date="2017-03" db="EMBL/GenBank/DDBJ databases">
        <title>Genome Survey of Euroglyphus maynei.</title>
        <authorList>
            <person name="Arlian L.G."/>
            <person name="Morgan M.S."/>
            <person name="Rider S.D."/>
        </authorList>
    </citation>
    <scope>NUCLEOTIDE SEQUENCE [LARGE SCALE GENOMIC DNA]</scope>
    <source>
        <strain evidence="8">Arlian Lab</strain>
        <tissue evidence="8">Whole body</tissue>
    </source>
</reference>
<dbReference type="Gene3D" id="3.40.605.10">
    <property type="entry name" value="Aldehyde Dehydrogenase, Chain A, domain 1"/>
    <property type="match status" value="1"/>
</dbReference>
<dbReference type="AlphaFoldDB" id="A0A1Y3AP13"/>
<protein>
    <recommendedName>
        <fullName evidence="3">Probable methylmalonate-semialdehyde/malonate-semialdehyde dehydrogenase [acylating], mitochondrial</fullName>
    </recommendedName>
    <alternativeName>
        <fullName evidence="4">Malonate-semialdehyde dehydrogenase [acylating]</fullName>
    </alternativeName>
</protein>
<evidence type="ECO:0000256" key="6">
    <source>
        <dbReference type="ARBA" id="ARBA00048821"/>
    </source>
</evidence>
<keyword evidence="9" id="KW-1185">Reference proteome</keyword>
<comment type="caution">
    <text evidence="8">The sequence shown here is derived from an EMBL/GenBank/DDBJ whole genome shotgun (WGS) entry which is preliminary data.</text>
</comment>
<dbReference type="GO" id="GO:0005739">
    <property type="term" value="C:mitochondrion"/>
    <property type="evidence" value="ECO:0007669"/>
    <property type="project" value="TreeGrafter"/>
</dbReference>
<evidence type="ECO:0000256" key="4">
    <source>
        <dbReference type="ARBA" id="ARBA00042419"/>
    </source>
</evidence>
<sequence length="71" mass="7911">MICLFFQKRLVESIVHEQGKTLKDAEGDVLRGLQVVEHACSVTSLLQGETMPSISRDMDTYSYRIPLGVVA</sequence>
<proteinExistence type="inferred from homology"/>
<dbReference type="Proteomes" id="UP000194236">
    <property type="component" value="Unassembled WGS sequence"/>
</dbReference>